<evidence type="ECO:0000256" key="4">
    <source>
        <dbReference type="ARBA" id="ARBA00022801"/>
    </source>
</evidence>
<keyword evidence="1" id="KW-0540">Nuclease</keyword>
<name>A0A239P0R4_9ACTN</name>
<gene>
    <name evidence="8" type="ORF">SAMN05443665_105639</name>
</gene>
<dbReference type="RefSeq" id="WP_089330626.1">
    <property type="nucleotide sequence ID" value="NZ_FZOR01000056.1"/>
</dbReference>
<evidence type="ECO:0000256" key="6">
    <source>
        <dbReference type="ARBA" id="ARBA00029466"/>
    </source>
</evidence>
<organism evidence="8 9">
    <name type="scientific">Actinomadura meyerae</name>
    <dbReference type="NCBI Taxonomy" id="240840"/>
    <lineage>
        <taxon>Bacteria</taxon>
        <taxon>Bacillati</taxon>
        <taxon>Actinomycetota</taxon>
        <taxon>Actinomycetes</taxon>
        <taxon>Streptosporangiales</taxon>
        <taxon>Thermomonosporaceae</taxon>
        <taxon>Actinomadura</taxon>
    </lineage>
</organism>
<protein>
    <submittedName>
        <fullName evidence="8">T/G mismatch-specific endonuclease</fullName>
    </submittedName>
</protein>
<evidence type="ECO:0000256" key="3">
    <source>
        <dbReference type="ARBA" id="ARBA00022763"/>
    </source>
</evidence>
<dbReference type="GO" id="GO:0016787">
    <property type="term" value="F:hydrolase activity"/>
    <property type="evidence" value="ECO:0007669"/>
    <property type="project" value="UniProtKB-KW"/>
</dbReference>
<keyword evidence="5" id="KW-0234">DNA repair</keyword>
<proteinExistence type="inferred from homology"/>
<keyword evidence="9" id="KW-1185">Reference proteome</keyword>
<evidence type="ECO:0000313" key="8">
    <source>
        <dbReference type="EMBL" id="SNT60293.1"/>
    </source>
</evidence>
<comment type="similarity">
    <text evidence="6">Belongs to the Vsr family.</text>
</comment>
<evidence type="ECO:0000256" key="2">
    <source>
        <dbReference type="ARBA" id="ARBA00022759"/>
    </source>
</evidence>
<evidence type="ECO:0000256" key="5">
    <source>
        <dbReference type="ARBA" id="ARBA00023204"/>
    </source>
</evidence>
<dbReference type="EMBL" id="FZOR01000056">
    <property type="protein sequence ID" value="SNT60293.1"/>
    <property type="molecule type" value="Genomic_DNA"/>
</dbReference>
<accession>A0A239P0R4</accession>
<dbReference type="InterPro" id="IPR011335">
    <property type="entry name" value="Restrct_endonuc-II-like"/>
</dbReference>
<dbReference type="GO" id="GO:0004519">
    <property type="term" value="F:endonuclease activity"/>
    <property type="evidence" value="ECO:0007669"/>
    <property type="project" value="UniProtKB-KW"/>
</dbReference>
<dbReference type="Proteomes" id="UP000198318">
    <property type="component" value="Unassembled WGS sequence"/>
</dbReference>
<dbReference type="AlphaFoldDB" id="A0A239P0R4"/>
<evidence type="ECO:0000256" key="7">
    <source>
        <dbReference type="SAM" id="MobiDB-lite"/>
    </source>
</evidence>
<keyword evidence="4" id="KW-0378">Hydrolase</keyword>
<evidence type="ECO:0000313" key="9">
    <source>
        <dbReference type="Proteomes" id="UP000198318"/>
    </source>
</evidence>
<dbReference type="GO" id="GO:0006298">
    <property type="term" value="P:mismatch repair"/>
    <property type="evidence" value="ECO:0007669"/>
    <property type="project" value="InterPro"/>
</dbReference>
<keyword evidence="2 8" id="KW-0255">Endonuclease</keyword>
<dbReference type="OrthoDB" id="9801520at2"/>
<keyword evidence="3" id="KW-0227">DNA damage</keyword>
<dbReference type="CDD" id="cd00221">
    <property type="entry name" value="Vsr"/>
    <property type="match status" value="1"/>
</dbReference>
<reference evidence="8 9" key="1">
    <citation type="submission" date="2017-06" db="EMBL/GenBank/DDBJ databases">
        <authorList>
            <person name="Kim H.J."/>
            <person name="Triplett B.A."/>
        </authorList>
    </citation>
    <scope>NUCLEOTIDE SEQUENCE [LARGE SCALE GENOMIC DNA]</scope>
    <source>
        <strain evidence="8 9">DSM 44715</strain>
    </source>
</reference>
<dbReference type="NCBIfam" id="TIGR00632">
    <property type="entry name" value="vsr"/>
    <property type="match status" value="1"/>
</dbReference>
<evidence type="ECO:0000256" key="1">
    <source>
        <dbReference type="ARBA" id="ARBA00022722"/>
    </source>
</evidence>
<dbReference type="InterPro" id="IPR004603">
    <property type="entry name" value="DNA_mismatch_endonuc_vsr"/>
</dbReference>
<dbReference type="Pfam" id="PF03852">
    <property type="entry name" value="Vsr"/>
    <property type="match status" value="1"/>
</dbReference>
<dbReference type="Gene3D" id="3.40.960.10">
    <property type="entry name" value="VSR Endonuclease"/>
    <property type="match status" value="1"/>
</dbReference>
<dbReference type="SUPFAM" id="SSF52980">
    <property type="entry name" value="Restriction endonuclease-like"/>
    <property type="match status" value="1"/>
</dbReference>
<sequence>MAGGDAAGGEAWQAPEGSWASSAANRRSMLGNRNRDTSPELALRSLVHAAGLRYRVAAKPLAGMRRTADMVFRPTRVAVFIDGCFWHGCPEHFVPPKTNPEYWRDKIGRNMERDRDTDARLEEAGWLVLRFWEHEPAAGCARTVCEAVLSRRRLAEGRSLQPRSSGEAP</sequence>
<feature type="region of interest" description="Disordered" evidence="7">
    <location>
        <begin position="1"/>
        <end position="20"/>
    </location>
</feature>